<name>A0A2S8GH59_9BACT</name>
<comment type="caution">
    <text evidence="1">The sequence shown here is derived from an EMBL/GenBank/DDBJ whole genome shotgun (WGS) entry which is preliminary data.</text>
</comment>
<gene>
    <name evidence="1" type="ORF">C5Y93_24275</name>
</gene>
<evidence type="ECO:0000313" key="2">
    <source>
        <dbReference type="Proteomes" id="UP000237819"/>
    </source>
</evidence>
<sequence>MDGKPLAEGVVYFIPTDGTTGPKSFAPIADGKFAAAGELSPIVGSHRIEIQSTDDGGLAFDDEEAMVEWVAQGRKPLNRVVVPPIYNRNSVLTADVVADGPNEFKFELSSKRRR</sequence>
<evidence type="ECO:0000313" key="1">
    <source>
        <dbReference type="EMBL" id="PQO43802.1"/>
    </source>
</evidence>
<accession>A0A2S8GH59</accession>
<proteinExistence type="predicted"/>
<reference evidence="1 2" key="1">
    <citation type="submission" date="2018-02" db="EMBL/GenBank/DDBJ databases">
        <title>Comparative genomes isolates from brazilian mangrove.</title>
        <authorList>
            <person name="Araujo J.E."/>
            <person name="Taketani R.G."/>
            <person name="Silva M.C.P."/>
            <person name="Loureco M.V."/>
            <person name="Andreote F.D."/>
        </authorList>
    </citation>
    <scope>NUCLEOTIDE SEQUENCE [LARGE SCALE GENOMIC DNA]</scope>
    <source>
        <strain evidence="1 2">Nap-Phe MGV</strain>
    </source>
</reference>
<organism evidence="1 2">
    <name type="scientific">Blastopirellula marina</name>
    <dbReference type="NCBI Taxonomy" id="124"/>
    <lineage>
        <taxon>Bacteria</taxon>
        <taxon>Pseudomonadati</taxon>
        <taxon>Planctomycetota</taxon>
        <taxon>Planctomycetia</taxon>
        <taxon>Pirellulales</taxon>
        <taxon>Pirellulaceae</taxon>
        <taxon>Blastopirellula</taxon>
    </lineage>
</organism>
<protein>
    <submittedName>
        <fullName evidence="1">Uncharacterized protein</fullName>
    </submittedName>
</protein>
<dbReference type="EMBL" id="PUHZ01000023">
    <property type="protein sequence ID" value="PQO43802.1"/>
    <property type="molecule type" value="Genomic_DNA"/>
</dbReference>
<dbReference type="Proteomes" id="UP000237819">
    <property type="component" value="Unassembled WGS sequence"/>
</dbReference>
<dbReference type="AlphaFoldDB" id="A0A2S8GH59"/>
<dbReference type="OrthoDB" id="286361at2"/>